<feature type="domain" description="LITAF" evidence="9">
    <location>
        <begin position="1"/>
        <end position="78"/>
    </location>
</feature>
<dbReference type="Pfam" id="PF10601">
    <property type="entry name" value="zf-LITAF-like"/>
    <property type="match status" value="1"/>
</dbReference>
<comment type="similarity">
    <text evidence="4">Belongs to the CDIP1/LITAF family.</text>
</comment>
<dbReference type="AlphaFoldDB" id="A0A1I7XW49"/>
<dbReference type="Proteomes" id="UP000095287">
    <property type="component" value="Unplaced"/>
</dbReference>
<evidence type="ECO:0000256" key="8">
    <source>
        <dbReference type="SAM" id="Phobius"/>
    </source>
</evidence>
<keyword evidence="10" id="KW-1185">Reference proteome</keyword>
<dbReference type="WBParaSite" id="L893_g1009.t1">
    <property type="protein sequence ID" value="L893_g1009.t1"/>
    <property type="gene ID" value="L893_g1009"/>
</dbReference>
<keyword evidence="6" id="KW-0862">Zinc</keyword>
<dbReference type="GO" id="GO:0005765">
    <property type="term" value="C:lysosomal membrane"/>
    <property type="evidence" value="ECO:0007669"/>
    <property type="project" value="UniProtKB-SubCell"/>
</dbReference>
<dbReference type="PANTHER" id="PTHR23292:SF6">
    <property type="entry name" value="FI16602P1-RELATED"/>
    <property type="match status" value="1"/>
</dbReference>
<sequence>MPVPVFLGTVPVQTTCPACKAQIYTTVTRKRKDYFYLLMIALFMIIGFFIFIFLCFDIMSDYIHTCPGCGAMIGVHCHNG</sequence>
<dbReference type="InterPro" id="IPR006629">
    <property type="entry name" value="LITAF"/>
</dbReference>
<protein>
    <submittedName>
        <fullName evidence="11">LITAF domain-containing protein</fullName>
    </submittedName>
</protein>
<keyword evidence="5" id="KW-0479">Metal-binding</keyword>
<evidence type="ECO:0000313" key="11">
    <source>
        <dbReference type="WBParaSite" id="L893_g1009.t1"/>
    </source>
</evidence>
<dbReference type="PROSITE" id="PS51837">
    <property type="entry name" value="LITAF"/>
    <property type="match status" value="1"/>
</dbReference>
<evidence type="ECO:0000256" key="4">
    <source>
        <dbReference type="ARBA" id="ARBA00005975"/>
    </source>
</evidence>
<dbReference type="InterPro" id="IPR037519">
    <property type="entry name" value="LITAF_fam"/>
</dbReference>
<feature type="transmembrane region" description="Helical" evidence="8">
    <location>
        <begin position="34"/>
        <end position="56"/>
    </location>
</feature>
<dbReference type="PANTHER" id="PTHR23292">
    <property type="entry name" value="LIPOPOLYSACCHARIDE-INDUCED TUMOR NECROSIS FACTOR-ALPHA FACTOR"/>
    <property type="match status" value="1"/>
</dbReference>
<reference evidence="11" key="1">
    <citation type="submission" date="2016-11" db="UniProtKB">
        <authorList>
            <consortium name="WormBaseParasite"/>
        </authorList>
    </citation>
    <scope>IDENTIFICATION</scope>
</reference>
<organism evidence="10 11">
    <name type="scientific">Steinernema glaseri</name>
    <dbReference type="NCBI Taxonomy" id="37863"/>
    <lineage>
        <taxon>Eukaryota</taxon>
        <taxon>Metazoa</taxon>
        <taxon>Ecdysozoa</taxon>
        <taxon>Nematoda</taxon>
        <taxon>Chromadorea</taxon>
        <taxon>Rhabditida</taxon>
        <taxon>Tylenchina</taxon>
        <taxon>Panagrolaimomorpha</taxon>
        <taxon>Strongyloidoidea</taxon>
        <taxon>Steinernematidae</taxon>
        <taxon>Steinernema</taxon>
    </lineage>
</organism>
<evidence type="ECO:0000313" key="10">
    <source>
        <dbReference type="Proteomes" id="UP000095287"/>
    </source>
</evidence>
<evidence type="ECO:0000256" key="2">
    <source>
        <dbReference type="ARBA" id="ARBA00004481"/>
    </source>
</evidence>
<keyword evidence="8" id="KW-0812">Transmembrane</keyword>
<keyword evidence="8" id="KW-1133">Transmembrane helix</keyword>
<comment type="subcellular location">
    <subcellularLocation>
        <location evidence="2">Endosome membrane</location>
        <topology evidence="2">Peripheral membrane protein</topology>
    </subcellularLocation>
    <subcellularLocation>
        <location evidence="1">Late endosome membrane</location>
    </subcellularLocation>
    <subcellularLocation>
        <location evidence="3">Lysosome membrane</location>
        <topology evidence="3">Peripheral membrane protein</topology>
        <orientation evidence="3">Cytoplasmic side</orientation>
    </subcellularLocation>
</comment>
<name>A0A1I7XW49_9BILA</name>
<dbReference type="SMART" id="SM00714">
    <property type="entry name" value="LITAF"/>
    <property type="match status" value="1"/>
</dbReference>
<evidence type="ECO:0000256" key="1">
    <source>
        <dbReference type="ARBA" id="ARBA00004414"/>
    </source>
</evidence>
<evidence type="ECO:0000256" key="6">
    <source>
        <dbReference type="ARBA" id="ARBA00022833"/>
    </source>
</evidence>
<accession>A0A1I7XW49</accession>
<dbReference type="GO" id="GO:0008270">
    <property type="term" value="F:zinc ion binding"/>
    <property type="evidence" value="ECO:0007669"/>
    <property type="project" value="TreeGrafter"/>
</dbReference>
<dbReference type="GO" id="GO:0031902">
    <property type="term" value="C:late endosome membrane"/>
    <property type="evidence" value="ECO:0007669"/>
    <property type="project" value="UniProtKB-SubCell"/>
</dbReference>
<keyword evidence="7 8" id="KW-0472">Membrane</keyword>
<evidence type="ECO:0000256" key="7">
    <source>
        <dbReference type="ARBA" id="ARBA00023136"/>
    </source>
</evidence>
<evidence type="ECO:0000256" key="5">
    <source>
        <dbReference type="ARBA" id="ARBA00022723"/>
    </source>
</evidence>
<evidence type="ECO:0000259" key="9">
    <source>
        <dbReference type="PROSITE" id="PS51837"/>
    </source>
</evidence>
<proteinExistence type="inferred from homology"/>
<evidence type="ECO:0000256" key="3">
    <source>
        <dbReference type="ARBA" id="ARBA00004630"/>
    </source>
</evidence>